<feature type="domain" description="UCH catalytic" evidence="3">
    <location>
        <begin position="30"/>
        <end position="96"/>
    </location>
</feature>
<gene>
    <name evidence="4" type="ORF">PAPOLLO_LOCUS9901</name>
</gene>
<evidence type="ECO:0000259" key="3">
    <source>
        <dbReference type="PROSITE" id="PS52048"/>
    </source>
</evidence>
<comment type="similarity">
    <text evidence="1 2">Belongs to the peptidase C12 family.</text>
</comment>
<dbReference type="GO" id="GO:0004843">
    <property type="term" value="F:cysteine-type deubiquitinase activity"/>
    <property type="evidence" value="ECO:0007669"/>
    <property type="project" value="InterPro"/>
</dbReference>
<dbReference type="PANTHER" id="PTHR10589">
    <property type="entry name" value="UBIQUITIN CARBOXYL-TERMINAL HYDROLASE"/>
    <property type="match status" value="1"/>
</dbReference>
<dbReference type="Proteomes" id="UP000691718">
    <property type="component" value="Unassembled WGS sequence"/>
</dbReference>
<sequence length="96" mass="11235">MGLNYSFANFVKVVLVVRFHRIYIEMATETLIPLESNPEVMNKFLQKLGVPSKWNIVDVMGLESEMLSWVPRPVLSVMLLFPVSNAYEEYKQKRRK</sequence>
<comment type="caution">
    <text evidence="2">Lacks conserved residue(s) required for the propagation of feature annotation.</text>
</comment>
<organism evidence="4 5">
    <name type="scientific">Parnassius apollo</name>
    <name type="common">Apollo butterfly</name>
    <name type="synonym">Papilio apollo</name>
    <dbReference type="NCBI Taxonomy" id="110799"/>
    <lineage>
        <taxon>Eukaryota</taxon>
        <taxon>Metazoa</taxon>
        <taxon>Ecdysozoa</taxon>
        <taxon>Arthropoda</taxon>
        <taxon>Hexapoda</taxon>
        <taxon>Insecta</taxon>
        <taxon>Pterygota</taxon>
        <taxon>Neoptera</taxon>
        <taxon>Endopterygota</taxon>
        <taxon>Lepidoptera</taxon>
        <taxon>Glossata</taxon>
        <taxon>Ditrysia</taxon>
        <taxon>Papilionoidea</taxon>
        <taxon>Papilionidae</taxon>
        <taxon>Parnassiinae</taxon>
        <taxon>Parnassini</taxon>
        <taxon>Parnassius</taxon>
        <taxon>Parnassius</taxon>
    </lineage>
</organism>
<evidence type="ECO:0000256" key="1">
    <source>
        <dbReference type="ARBA" id="ARBA00009326"/>
    </source>
</evidence>
<evidence type="ECO:0000256" key="2">
    <source>
        <dbReference type="PROSITE-ProRule" id="PRU01393"/>
    </source>
</evidence>
<reference evidence="4" key="1">
    <citation type="submission" date="2021-04" db="EMBL/GenBank/DDBJ databases">
        <authorList>
            <person name="Tunstrom K."/>
        </authorList>
    </citation>
    <scope>NUCLEOTIDE SEQUENCE</scope>
</reference>
<dbReference type="AlphaFoldDB" id="A0A8S3WVE6"/>
<proteinExistence type="inferred from homology"/>
<comment type="caution">
    <text evidence="4">The sequence shown here is derived from an EMBL/GenBank/DDBJ whole genome shotgun (WGS) entry which is preliminary data.</text>
</comment>
<dbReference type="GO" id="GO:0016579">
    <property type="term" value="P:protein deubiquitination"/>
    <property type="evidence" value="ECO:0007669"/>
    <property type="project" value="TreeGrafter"/>
</dbReference>
<evidence type="ECO:0000313" key="4">
    <source>
        <dbReference type="EMBL" id="CAG4979379.1"/>
    </source>
</evidence>
<name>A0A8S3WVE6_PARAO</name>
<dbReference type="GO" id="GO:0005737">
    <property type="term" value="C:cytoplasm"/>
    <property type="evidence" value="ECO:0007669"/>
    <property type="project" value="TreeGrafter"/>
</dbReference>
<accession>A0A8S3WVE6</accession>
<evidence type="ECO:0000313" key="5">
    <source>
        <dbReference type="Proteomes" id="UP000691718"/>
    </source>
</evidence>
<dbReference type="OrthoDB" id="427186at2759"/>
<keyword evidence="5" id="KW-1185">Reference proteome</keyword>
<dbReference type="PANTHER" id="PTHR10589:SF17">
    <property type="entry name" value="UBIQUITIN CARBOXYL-TERMINAL HYDROLASE"/>
    <property type="match status" value="1"/>
</dbReference>
<dbReference type="InterPro" id="IPR001578">
    <property type="entry name" value="Peptidase_C12_UCH"/>
</dbReference>
<dbReference type="PROSITE" id="PS52048">
    <property type="entry name" value="UCH_DOMAIN"/>
    <property type="match status" value="1"/>
</dbReference>
<dbReference type="GO" id="GO:0006511">
    <property type="term" value="P:ubiquitin-dependent protein catabolic process"/>
    <property type="evidence" value="ECO:0007669"/>
    <property type="project" value="InterPro"/>
</dbReference>
<dbReference type="EMBL" id="CAJQZP010000693">
    <property type="protein sequence ID" value="CAG4979379.1"/>
    <property type="molecule type" value="Genomic_DNA"/>
</dbReference>
<dbReference type="Pfam" id="PF01088">
    <property type="entry name" value="Peptidase_C12"/>
    <property type="match status" value="1"/>
</dbReference>
<protein>
    <submittedName>
        <fullName evidence="4">(apollo) hypothetical protein</fullName>
    </submittedName>
</protein>